<dbReference type="EMBL" id="DQAY01000128">
    <property type="protein sequence ID" value="HCO25400.1"/>
    <property type="molecule type" value="Genomic_DNA"/>
</dbReference>
<dbReference type="PANTHER" id="PTHR46018">
    <property type="entry name" value="ZINC PHOSPHODIESTERASE ELAC PROTEIN 1"/>
    <property type="match status" value="1"/>
</dbReference>
<keyword evidence="2" id="KW-0378">Hydrolase</keyword>
<reference evidence="2 3" key="1">
    <citation type="journal article" date="2018" name="Nat. Biotechnol.">
        <title>A standardized bacterial taxonomy based on genome phylogeny substantially revises the tree of life.</title>
        <authorList>
            <person name="Parks D.H."/>
            <person name="Chuvochina M."/>
            <person name="Waite D.W."/>
            <person name="Rinke C."/>
            <person name="Skarshewski A."/>
            <person name="Chaumeil P.A."/>
            <person name="Hugenholtz P."/>
        </authorList>
    </citation>
    <scope>NUCLEOTIDE SEQUENCE [LARGE SCALE GENOMIC DNA]</scope>
    <source>
        <strain evidence="2">UBA9375</strain>
    </source>
</reference>
<dbReference type="PANTHER" id="PTHR46018:SF2">
    <property type="entry name" value="ZINC PHOSPHODIESTERASE ELAC PROTEIN 1"/>
    <property type="match status" value="1"/>
</dbReference>
<dbReference type="Gene3D" id="3.60.15.10">
    <property type="entry name" value="Ribonuclease Z/Hydroxyacylglutathione hydrolase-like"/>
    <property type="match status" value="1"/>
</dbReference>
<dbReference type="Pfam" id="PF12706">
    <property type="entry name" value="Lactamase_B_2"/>
    <property type="match status" value="1"/>
</dbReference>
<name>A0A3D3RCR2_9PLAN</name>
<feature type="domain" description="Metallo-beta-lactamase" evidence="1">
    <location>
        <begin position="30"/>
        <end position="211"/>
    </location>
</feature>
<dbReference type="AlphaFoldDB" id="A0A3D3RCR2"/>
<evidence type="ECO:0000313" key="2">
    <source>
        <dbReference type="EMBL" id="HCO25400.1"/>
    </source>
</evidence>
<sequence>MRIVLLGTGGYHPNERRHTACLMLPELGLIFDAGTSFFRVQQFLQTRDLQIFLTHAHLDHIVGLSFFLVPMLTDQVDSVKLYGEPSKLAAIQTHLFSEEIFPLLPDYEFTPLPETVSVREQGILQHIPMDHPGGSVGYRIDWPGHSLAYITDTANPRQHLEFVKGVDLLIHECYFPDDMAEWADKTGHSHTTPVAELARDAQVGKLVLTHIDPQQTGDDPIGIKVAQQIFPNTILGEDLMELEF</sequence>
<protein>
    <submittedName>
        <fullName evidence="2">Metal-dependent hydrolase</fullName>
    </submittedName>
</protein>
<dbReference type="Proteomes" id="UP000263642">
    <property type="component" value="Unassembled WGS sequence"/>
</dbReference>
<dbReference type="InterPro" id="IPR036866">
    <property type="entry name" value="RibonucZ/Hydroxyglut_hydro"/>
</dbReference>
<evidence type="ECO:0000259" key="1">
    <source>
        <dbReference type="Pfam" id="PF12706"/>
    </source>
</evidence>
<proteinExistence type="predicted"/>
<dbReference type="GO" id="GO:0042781">
    <property type="term" value="F:3'-tRNA processing endoribonuclease activity"/>
    <property type="evidence" value="ECO:0007669"/>
    <property type="project" value="TreeGrafter"/>
</dbReference>
<dbReference type="SUPFAM" id="SSF56281">
    <property type="entry name" value="Metallo-hydrolase/oxidoreductase"/>
    <property type="match status" value="1"/>
</dbReference>
<evidence type="ECO:0000313" key="3">
    <source>
        <dbReference type="Proteomes" id="UP000263642"/>
    </source>
</evidence>
<gene>
    <name evidence="2" type="ORF">DIT97_21135</name>
</gene>
<organism evidence="2 3">
    <name type="scientific">Gimesia maris</name>
    <dbReference type="NCBI Taxonomy" id="122"/>
    <lineage>
        <taxon>Bacteria</taxon>
        <taxon>Pseudomonadati</taxon>
        <taxon>Planctomycetota</taxon>
        <taxon>Planctomycetia</taxon>
        <taxon>Planctomycetales</taxon>
        <taxon>Planctomycetaceae</taxon>
        <taxon>Gimesia</taxon>
    </lineage>
</organism>
<dbReference type="InterPro" id="IPR001279">
    <property type="entry name" value="Metallo-B-lactamas"/>
</dbReference>
<comment type="caution">
    <text evidence="2">The sequence shown here is derived from an EMBL/GenBank/DDBJ whole genome shotgun (WGS) entry which is preliminary data.</text>
</comment>
<accession>A0A3D3RCR2</accession>